<comment type="similarity">
    <text evidence="1">Belongs to the bacterial ribosomal protein bS6 family.</text>
</comment>
<gene>
    <name evidence="3" type="ORF">MGWOODY_Mmi2619</name>
</gene>
<dbReference type="InterPro" id="IPR035980">
    <property type="entry name" value="Ribosomal_bS6_sf"/>
</dbReference>
<dbReference type="NCBIfam" id="TIGR00166">
    <property type="entry name" value="S6"/>
    <property type="match status" value="1"/>
</dbReference>
<dbReference type="HAMAP" id="MF_00360">
    <property type="entry name" value="Ribosomal_bS6"/>
    <property type="match status" value="1"/>
</dbReference>
<proteinExistence type="inferred from homology"/>
<dbReference type="AlphaFoldDB" id="A0A170QBU2"/>
<dbReference type="InterPro" id="IPR000529">
    <property type="entry name" value="Ribosomal_bS6"/>
</dbReference>
<feature type="compositionally biased region" description="Basic and acidic residues" evidence="2">
    <location>
        <begin position="112"/>
        <end position="129"/>
    </location>
</feature>
<organism evidence="3">
    <name type="scientific">hydrothermal vent metagenome</name>
    <dbReference type="NCBI Taxonomy" id="652676"/>
    <lineage>
        <taxon>unclassified sequences</taxon>
        <taxon>metagenomes</taxon>
        <taxon>ecological metagenomes</taxon>
    </lineage>
</organism>
<feature type="region of interest" description="Disordered" evidence="2">
    <location>
        <begin position="112"/>
        <end position="166"/>
    </location>
</feature>
<dbReference type="GO" id="GO:0003735">
    <property type="term" value="F:structural constituent of ribosome"/>
    <property type="evidence" value="ECO:0007669"/>
    <property type="project" value="InterPro"/>
</dbReference>
<accession>A0A170QBU2</accession>
<dbReference type="GO" id="GO:0006412">
    <property type="term" value="P:translation"/>
    <property type="evidence" value="ECO:0007669"/>
    <property type="project" value="InterPro"/>
</dbReference>
<dbReference type="CDD" id="cd00473">
    <property type="entry name" value="bS6"/>
    <property type="match status" value="1"/>
</dbReference>
<keyword evidence="3" id="KW-0689">Ribosomal protein</keyword>
<evidence type="ECO:0000313" key="3">
    <source>
        <dbReference type="EMBL" id="CUV08311.1"/>
    </source>
</evidence>
<keyword evidence="3" id="KW-0687">Ribonucleoprotein</keyword>
<dbReference type="InterPro" id="IPR020814">
    <property type="entry name" value="Ribosomal_S6_plastid/chlpt"/>
</dbReference>
<evidence type="ECO:0000256" key="2">
    <source>
        <dbReference type="SAM" id="MobiDB-lite"/>
    </source>
</evidence>
<feature type="compositionally biased region" description="Acidic residues" evidence="2">
    <location>
        <begin position="150"/>
        <end position="166"/>
    </location>
</feature>
<dbReference type="InterPro" id="IPR014717">
    <property type="entry name" value="Transl_elong_EF1B/ribsomal_bS6"/>
</dbReference>
<sequence>MKYFETLYIVNPNFEQSRLNTIIKDVEKNVGKFSNVIGHNIWGKKRLAYQIDNQKYGTFVLMNFETEEGSGIAGFESYMKLNISVLRAQTIRLKSRPTEAVLEKSIPLDNKDKFQQSIKDEGKPDKTSEDSSANDESAEPVEVEIMKEIDEGEPIPESIDTDTEQE</sequence>
<feature type="compositionally biased region" description="Acidic residues" evidence="2">
    <location>
        <begin position="132"/>
        <end position="142"/>
    </location>
</feature>
<dbReference type="EMBL" id="FAXC01000040">
    <property type="protein sequence ID" value="CUV08311.1"/>
    <property type="molecule type" value="Genomic_DNA"/>
</dbReference>
<dbReference type="GO" id="GO:0019843">
    <property type="term" value="F:rRNA binding"/>
    <property type="evidence" value="ECO:0007669"/>
    <property type="project" value="InterPro"/>
</dbReference>
<dbReference type="GO" id="GO:0005840">
    <property type="term" value="C:ribosome"/>
    <property type="evidence" value="ECO:0007669"/>
    <property type="project" value="UniProtKB-KW"/>
</dbReference>
<dbReference type="Pfam" id="PF01250">
    <property type="entry name" value="Ribosomal_S6"/>
    <property type="match status" value="1"/>
</dbReference>
<name>A0A170QBU2_9ZZZZ</name>
<dbReference type="Gene3D" id="3.30.70.60">
    <property type="match status" value="1"/>
</dbReference>
<dbReference type="SUPFAM" id="SSF54995">
    <property type="entry name" value="Ribosomal protein S6"/>
    <property type="match status" value="1"/>
</dbReference>
<evidence type="ECO:0000256" key="1">
    <source>
        <dbReference type="ARBA" id="ARBA00009512"/>
    </source>
</evidence>
<reference evidence="3" key="1">
    <citation type="submission" date="2015-10" db="EMBL/GenBank/DDBJ databases">
        <authorList>
            <person name="Gilbert D.G."/>
        </authorList>
    </citation>
    <scope>NUCLEOTIDE SEQUENCE</scope>
</reference>
<protein>
    <submittedName>
        <fullName evidence="3">SSU ribosomal protein S6p</fullName>
    </submittedName>
</protein>